<evidence type="ECO:0000313" key="2">
    <source>
        <dbReference type="EMBL" id="MET3579818.1"/>
    </source>
</evidence>
<name>A0ABV2GNG1_9HYPH</name>
<dbReference type="Gene3D" id="3.90.1150.200">
    <property type="match status" value="1"/>
</dbReference>
<dbReference type="EMBL" id="JBEPMC010000004">
    <property type="protein sequence ID" value="MET3579818.1"/>
    <property type="molecule type" value="Genomic_DNA"/>
</dbReference>
<gene>
    <name evidence="2" type="ORF">ABID19_002849</name>
</gene>
<sequence>MTAFAHHDAYIAAAPEALRPLLTLVRARLGQTLPDVKEVIQYDMPGFGCAGLVIAGYAAFSKQCGLYVSKGAISAYSDDIAAAGLKASKTGVTFSPSKPIPDELIAALALASRKELAV</sequence>
<dbReference type="Proteomes" id="UP001549204">
    <property type="component" value="Unassembled WGS sequence"/>
</dbReference>
<dbReference type="Pfam" id="PF08818">
    <property type="entry name" value="DUF1801"/>
    <property type="match status" value="1"/>
</dbReference>
<accession>A0ABV2GNG1</accession>
<comment type="caution">
    <text evidence="2">The sequence shown here is derived from an EMBL/GenBank/DDBJ whole genome shotgun (WGS) entry which is preliminary data.</text>
</comment>
<dbReference type="InterPro" id="IPR014922">
    <property type="entry name" value="YdhG-like"/>
</dbReference>
<protein>
    <submittedName>
        <fullName evidence="2">Uncharacterized protein YdhG (YjbR/CyaY superfamily)</fullName>
    </submittedName>
</protein>
<keyword evidence="3" id="KW-1185">Reference proteome</keyword>
<organism evidence="2 3">
    <name type="scientific">Mesorhizobium robiniae</name>
    <dbReference type="NCBI Taxonomy" id="559315"/>
    <lineage>
        <taxon>Bacteria</taxon>
        <taxon>Pseudomonadati</taxon>
        <taxon>Pseudomonadota</taxon>
        <taxon>Alphaproteobacteria</taxon>
        <taxon>Hyphomicrobiales</taxon>
        <taxon>Phyllobacteriaceae</taxon>
        <taxon>Mesorhizobium</taxon>
    </lineage>
</organism>
<reference evidence="2 3" key="1">
    <citation type="submission" date="2024-06" db="EMBL/GenBank/DDBJ databases">
        <title>Genomic Encyclopedia of Type Strains, Phase IV (KMG-IV): sequencing the most valuable type-strain genomes for metagenomic binning, comparative biology and taxonomic classification.</title>
        <authorList>
            <person name="Goeker M."/>
        </authorList>
    </citation>
    <scope>NUCLEOTIDE SEQUENCE [LARGE SCALE GENOMIC DNA]</scope>
    <source>
        <strain evidence="2 3">DSM 100022</strain>
    </source>
</reference>
<proteinExistence type="predicted"/>
<evidence type="ECO:0000259" key="1">
    <source>
        <dbReference type="Pfam" id="PF08818"/>
    </source>
</evidence>
<evidence type="ECO:0000313" key="3">
    <source>
        <dbReference type="Proteomes" id="UP001549204"/>
    </source>
</evidence>
<dbReference type="RefSeq" id="WP_354491310.1">
    <property type="nucleotide sequence ID" value="NZ_JBEPMC010000004.1"/>
</dbReference>
<dbReference type="SUPFAM" id="SSF159888">
    <property type="entry name" value="YdhG-like"/>
    <property type="match status" value="1"/>
</dbReference>
<feature type="domain" description="YdhG-like" evidence="1">
    <location>
        <begin position="19"/>
        <end position="109"/>
    </location>
</feature>